<dbReference type="Gene3D" id="3.30.470.30">
    <property type="entry name" value="DNA ligase/mRNA capping enzyme"/>
    <property type="match status" value="1"/>
</dbReference>
<reference evidence="9 10" key="1">
    <citation type="submission" date="2023-01" db="EMBL/GenBank/DDBJ databases">
        <title>Vibrio sp. KJ40-1 sp.nov, isolated from marine algae.</title>
        <authorList>
            <person name="Butt M."/>
            <person name="Kim J.M.J."/>
            <person name="Jeon C.O.C."/>
        </authorList>
    </citation>
    <scope>NUCLEOTIDE SEQUENCE [LARGE SCALE GENOMIC DNA]</scope>
    <source>
        <strain evidence="9 10">KJ40-1</strain>
    </source>
</reference>
<dbReference type="CDD" id="cd07896">
    <property type="entry name" value="Adenylation_kDNA_ligase_like"/>
    <property type="match status" value="1"/>
</dbReference>
<dbReference type="InterPro" id="IPR050326">
    <property type="entry name" value="NAD_dep_DNA_ligaseB"/>
</dbReference>
<keyword evidence="10" id="KW-1185">Reference proteome</keyword>
<dbReference type="Pfam" id="PF01068">
    <property type="entry name" value="DNA_ligase_A_M"/>
    <property type="match status" value="1"/>
</dbReference>
<dbReference type="InterPro" id="IPR029319">
    <property type="entry name" value="DNA_ligase_OB"/>
</dbReference>
<evidence type="ECO:0000256" key="6">
    <source>
        <dbReference type="ARBA" id="ARBA00034003"/>
    </source>
</evidence>
<dbReference type="NCBIfam" id="NF006592">
    <property type="entry name" value="PRK09125.1"/>
    <property type="match status" value="1"/>
</dbReference>
<comment type="caution">
    <text evidence="9">The sequence shown here is derived from an EMBL/GenBank/DDBJ whole genome shotgun (WGS) entry which is preliminary data.</text>
</comment>
<dbReference type="Proteomes" id="UP001210678">
    <property type="component" value="Unassembled WGS sequence"/>
</dbReference>
<dbReference type="GO" id="GO:0003910">
    <property type="term" value="F:DNA ligase (ATP) activity"/>
    <property type="evidence" value="ECO:0007669"/>
    <property type="project" value="UniProtKB-EC"/>
</dbReference>
<keyword evidence="3" id="KW-0235">DNA replication</keyword>
<dbReference type="InterPro" id="IPR012340">
    <property type="entry name" value="NA-bd_OB-fold"/>
</dbReference>
<evidence type="ECO:0000256" key="2">
    <source>
        <dbReference type="ARBA" id="ARBA00022598"/>
    </source>
</evidence>
<organism evidence="9 10">
    <name type="scientific">Vibrio algarum</name>
    <dbReference type="NCBI Taxonomy" id="3020714"/>
    <lineage>
        <taxon>Bacteria</taxon>
        <taxon>Pseudomonadati</taxon>
        <taxon>Pseudomonadota</taxon>
        <taxon>Gammaproteobacteria</taxon>
        <taxon>Vibrionales</taxon>
        <taxon>Vibrionaceae</taxon>
        <taxon>Vibrio</taxon>
    </lineage>
</organism>
<dbReference type="Pfam" id="PF14743">
    <property type="entry name" value="DNA_ligase_OB_2"/>
    <property type="match status" value="1"/>
</dbReference>
<sequence length="290" mass="32574">MRIKRSLPSSVLVSCISTTMLTATSLANTYPTNSLAHSYLSFPLFQTEELMLSEYWVSEKLDGIRALWTGKVLLTRKGTKIEVPEWFTKGFPTFSVEGELWAGRKNFNVVQKTVLDKVPDNKAWSEIRFMLFDLPNHPEGFKQRYSKLTQVVDEALSEYVGLVEQKTLSSYDELYALIKSTEESGAEGLMLKRVSGNNHVISKPIKIKKHSDGEGRLIDFTEGKGKYQGMVGALVLQLDDGKILSVGSGLSDQMRARPPALGEMVTFRYNGYTSTGLPKFARFLRVRVPE</sequence>
<dbReference type="Gene3D" id="3.30.1490.70">
    <property type="match status" value="1"/>
</dbReference>
<dbReference type="EMBL" id="JAQLOI010000001">
    <property type="protein sequence ID" value="MDB1123936.1"/>
    <property type="molecule type" value="Genomic_DNA"/>
</dbReference>
<dbReference type="InterPro" id="IPR012310">
    <property type="entry name" value="DNA_ligase_ATP-dep_cent"/>
</dbReference>
<evidence type="ECO:0000256" key="4">
    <source>
        <dbReference type="ARBA" id="ARBA00022763"/>
    </source>
</evidence>
<evidence type="ECO:0000259" key="7">
    <source>
        <dbReference type="Pfam" id="PF01068"/>
    </source>
</evidence>
<evidence type="ECO:0000256" key="1">
    <source>
        <dbReference type="ARBA" id="ARBA00001968"/>
    </source>
</evidence>
<dbReference type="SUPFAM" id="SSF56091">
    <property type="entry name" value="DNA ligase/mRNA capping enzyme, catalytic domain"/>
    <property type="match status" value="1"/>
</dbReference>
<comment type="cofactor">
    <cofactor evidence="1">
        <name>a divalent metal cation</name>
        <dbReference type="ChEBI" id="CHEBI:60240"/>
    </cofactor>
</comment>
<keyword evidence="2 9" id="KW-0436">Ligase</keyword>
<gene>
    <name evidence="9" type="ORF">PGX00_09855</name>
</gene>
<name>A0ABT4YRV2_9VIBR</name>
<dbReference type="Gene3D" id="2.40.50.140">
    <property type="entry name" value="Nucleic acid-binding proteins"/>
    <property type="match status" value="1"/>
</dbReference>
<dbReference type="CDD" id="cd08041">
    <property type="entry name" value="OBF_kDNA_ligase_like"/>
    <property type="match status" value="1"/>
</dbReference>
<proteinExistence type="predicted"/>
<keyword evidence="5" id="KW-0234">DNA repair</keyword>
<dbReference type="SUPFAM" id="SSF50249">
    <property type="entry name" value="Nucleic acid-binding proteins"/>
    <property type="match status" value="1"/>
</dbReference>
<evidence type="ECO:0000259" key="8">
    <source>
        <dbReference type="Pfam" id="PF14743"/>
    </source>
</evidence>
<accession>A0ABT4YRV2</accession>
<keyword evidence="4" id="KW-0227">DNA damage</keyword>
<evidence type="ECO:0000313" key="10">
    <source>
        <dbReference type="Proteomes" id="UP001210678"/>
    </source>
</evidence>
<dbReference type="RefSeq" id="WP_272135732.1">
    <property type="nucleotide sequence ID" value="NZ_JAQLOI010000001.1"/>
</dbReference>
<evidence type="ECO:0000313" key="9">
    <source>
        <dbReference type="EMBL" id="MDB1123936.1"/>
    </source>
</evidence>
<comment type="catalytic activity">
    <reaction evidence="6">
        <text>ATP + (deoxyribonucleotide)n-3'-hydroxyl + 5'-phospho-(deoxyribonucleotide)m = (deoxyribonucleotide)n+m + AMP + diphosphate.</text>
        <dbReference type="EC" id="6.5.1.1"/>
    </reaction>
</comment>
<protein>
    <submittedName>
        <fullName evidence="9">DNA ligase</fullName>
        <ecNumber evidence="9">6.5.1.1</ecNumber>
    </submittedName>
</protein>
<dbReference type="PANTHER" id="PTHR47810">
    <property type="entry name" value="DNA LIGASE"/>
    <property type="match status" value="1"/>
</dbReference>
<dbReference type="EC" id="6.5.1.1" evidence="9"/>
<feature type="domain" description="ATP-dependent DNA ligase family profile" evidence="7">
    <location>
        <begin position="83"/>
        <end position="196"/>
    </location>
</feature>
<evidence type="ECO:0000256" key="3">
    <source>
        <dbReference type="ARBA" id="ARBA00022705"/>
    </source>
</evidence>
<dbReference type="PANTHER" id="PTHR47810:SF1">
    <property type="entry name" value="DNA LIGASE B"/>
    <property type="match status" value="1"/>
</dbReference>
<evidence type="ECO:0000256" key="5">
    <source>
        <dbReference type="ARBA" id="ARBA00023204"/>
    </source>
</evidence>
<feature type="domain" description="DNA ligase OB-like" evidence="8">
    <location>
        <begin position="222"/>
        <end position="287"/>
    </location>
</feature>